<reference evidence="1" key="1">
    <citation type="journal article" date="2014" name="Front. Microbiol.">
        <title>High frequency of phylogenetically diverse reductive dehalogenase-homologous genes in deep subseafloor sedimentary metagenomes.</title>
        <authorList>
            <person name="Kawai M."/>
            <person name="Futagami T."/>
            <person name="Toyoda A."/>
            <person name="Takaki Y."/>
            <person name="Nishi S."/>
            <person name="Hori S."/>
            <person name="Arai W."/>
            <person name="Tsubouchi T."/>
            <person name="Morono Y."/>
            <person name="Uchiyama I."/>
            <person name="Ito T."/>
            <person name="Fujiyama A."/>
            <person name="Inagaki F."/>
            <person name="Takami H."/>
        </authorList>
    </citation>
    <scope>NUCLEOTIDE SEQUENCE</scope>
    <source>
        <strain evidence="1">Expedition CK06-06</strain>
    </source>
</reference>
<organism evidence="1">
    <name type="scientific">marine sediment metagenome</name>
    <dbReference type="NCBI Taxonomy" id="412755"/>
    <lineage>
        <taxon>unclassified sequences</taxon>
        <taxon>metagenomes</taxon>
        <taxon>ecological metagenomes</taxon>
    </lineage>
</organism>
<evidence type="ECO:0000313" key="1">
    <source>
        <dbReference type="EMBL" id="GAG83086.1"/>
    </source>
</evidence>
<protein>
    <submittedName>
        <fullName evidence="1">Uncharacterized protein</fullName>
    </submittedName>
</protein>
<name>X1CFS6_9ZZZZ</name>
<dbReference type="EMBL" id="BART01016545">
    <property type="protein sequence ID" value="GAG83086.1"/>
    <property type="molecule type" value="Genomic_DNA"/>
</dbReference>
<accession>X1CFS6</accession>
<proteinExistence type="predicted"/>
<comment type="caution">
    <text evidence="1">The sequence shown here is derived from an EMBL/GenBank/DDBJ whole genome shotgun (WGS) entry which is preliminary data.</text>
</comment>
<gene>
    <name evidence="1" type="ORF">S01H4_31787</name>
</gene>
<dbReference type="AlphaFoldDB" id="X1CFS6"/>
<sequence>MKAEDLIGLYNAILLMQNLKNKKSLIKYEFNKFLYDLQKDIKEESEDNKKQLQLITDAKRDLGVKYSDKTRILEKLFIQT</sequence>